<dbReference type="SUPFAM" id="SSF53244">
    <property type="entry name" value="MurD-like peptide ligases, peptide-binding domain"/>
    <property type="match status" value="1"/>
</dbReference>
<evidence type="ECO:0000256" key="5">
    <source>
        <dbReference type="ARBA" id="ARBA00022723"/>
    </source>
</evidence>
<comment type="similarity">
    <text evidence="2">Belongs to the folylpolyglutamate synthase family.</text>
</comment>
<dbReference type="InterPro" id="IPR036615">
    <property type="entry name" value="Mur_ligase_C_dom_sf"/>
</dbReference>
<comment type="caution">
    <text evidence="13">The sequence shown here is derived from an EMBL/GenBank/DDBJ whole genome shotgun (WGS) entry which is preliminary data.</text>
</comment>
<keyword evidence="6" id="KW-0547">Nucleotide-binding</keyword>
<dbReference type="Proteomes" id="UP000253090">
    <property type="component" value="Unassembled WGS sequence"/>
</dbReference>
<dbReference type="GO" id="GO:0005524">
    <property type="term" value="F:ATP binding"/>
    <property type="evidence" value="ECO:0007669"/>
    <property type="project" value="UniProtKB-KW"/>
</dbReference>
<evidence type="ECO:0000256" key="3">
    <source>
        <dbReference type="ARBA" id="ARBA00013025"/>
    </source>
</evidence>
<dbReference type="GO" id="GO:0005737">
    <property type="term" value="C:cytoplasm"/>
    <property type="evidence" value="ECO:0007669"/>
    <property type="project" value="TreeGrafter"/>
</dbReference>
<dbReference type="GO" id="GO:0046872">
    <property type="term" value="F:metal ion binding"/>
    <property type="evidence" value="ECO:0007669"/>
    <property type="project" value="UniProtKB-KW"/>
</dbReference>
<sequence length="489" mass="55088">MSDIKDNDLGRTLLCYETMFFIPTIQMKVKVMGAHKEQSEEVSLQSYGEAVDWINGLIPFGIRPGLERIHLLMDRLGNPQRRLKFIHVAGTNGKGSSCAFLTQTLLECGYSVGTYTSPYITKFTNRFQFNGEDIPEETLLSLTNRLKPLVLEIAGTELGSPTMFEVSTAVAILYFAEECYPDVVVWETGLGGRMDVTNIVTPIVSLITNIGYDHTDVLGDTIEQIATEKAGIIKPGVPVVSCVEQTEAIGILKDTAAKQNSSLYLMGEQFTFDRLQVSDRGQVMLFRGPFREFELQMRMLGEHQCKNAAGVMMVLEVLRQYMAFVLEDETVSSGFKTTFWAGRLEQVSDEPRIVLDGAHNPEGAETLAKSIRETFRYRKLNLMMGMLANKHHHAYLQHILPIVDTLILTEPDFRRKLDAEALYDLVQELKDAKAKPELDIIVERDWRKALSLLESRTEREDLGVVTGTLYMISDVRATLLHQTDSEKGW</sequence>
<organism evidence="13 14">
    <name type="scientific">Fontibacillus phaseoli</name>
    <dbReference type="NCBI Taxonomy" id="1416533"/>
    <lineage>
        <taxon>Bacteria</taxon>
        <taxon>Bacillati</taxon>
        <taxon>Bacillota</taxon>
        <taxon>Bacilli</taxon>
        <taxon>Bacillales</taxon>
        <taxon>Paenibacillaceae</taxon>
        <taxon>Fontibacillus</taxon>
    </lineage>
</organism>
<dbReference type="Gene3D" id="3.40.1190.10">
    <property type="entry name" value="Mur-like, catalytic domain"/>
    <property type="match status" value="1"/>
</dbReference>
<evidence type="ECO:0000256" key="10">
    <source>
        <dbReference type="ARBA" id="ARBA00047493"/>
    </source>
</evidence>
<reference evidence="13 14" key="1">
    <citation type="submission" date="2018-07" db="EMBL/GenBank/DDBJ databases">
        <title>Genomic Encyclopedia of Type Strains, Phase III (KMG-III): the genomes of soil and plant-associated and newly described type strains.</title>
        <authorList>
            <person name="Whitman W."/>
        </authorList>
    </citation>
    <scope>NUCLEOTIDE SEQUENCE [LARGE SCALE GENOMIC DNA]</scope>
    <source>
        <strain evidence="13 14">CECT 8333</strain>
    </source>
</reference>
<evidence type="ECO:0000256" key="6">
    <source>
        <dbReference type="ARBA" id="ARBA00022741"/>
    </source>
</evidence>
<dbReference type="PANTHER" id="PTHR11136:SF0">
    <property type="entry name" value="DIHYDROFOLATE SYNTHETASE-RELATED"/>
    <property type="match status" value="1"/>
</dbReference>
<dbReference type="GO" id="GO:0008841">
    <property type="term" value="F:dihydrofolate synthase activity"/>
    <property type="evidence" value="ECO:0007669"/>
    <property type="project" value="TreeGrafter"/>
</dbReference>
<evidence type="ECO:0000313" key="13">
    <source>
        <dbReference type="EMBL" id="RCX19860.1"/>
    </source>
</evidence>
<proteinExistence type="inferred from homology"/>
<keyword evidence="7" id="KW-0067">ATP-binding</keyword>
<dbReference type="InterPro" id="IPR036565">
    <property type="entry name" value="Mur-like_cat_sf"/>
</dbReference>
<evidence type="ECO:0000256" key="9">
    <source>
        <dbReference type="ARBA" id="ARBA00030592"/>
    </source>
</evidence>
<keyword evidence="14" id="KW-1185">Reference proteome</keyword>
<dbReference type="SUPFAM" id="SSF53623">
    <property type="entry name" value="MurD-like peptide ligases, catalytic domain"/>
    <property type="match status" value="1"/>
</dbReference>
<keyword evidence="8" id="KW-0460">Magnesium</keyword>
<dbReference type="InterPro" id="IPR001645">
    <property type="entry name" value="Folylpolyglutamate_synth"/>
</dbReference>
<dbReference type="Gene3D" id="3.90.190.20">
    <property type="entry name" value="Mur ligase, C-terminal domain"/>
    <property type="match status" value="1"/>
</dbReference>
<keyword evidence="4" id="KW-0436">Ligase</keyword>
<comment type="catalytic activity">
    <reaction evidence="10">
        <text>(6S)-5,6,7,8-tetrahydrofolyl-(gamma-L-Glu)(n) + L-glutamate + ATP = (6S)-5,6,7,8-tetrahydrofolyl-(gamma-L-Glu)(n+1) + ADP + phosphate + H(+)</text>
        <dbReference type="Rhea" id="RHEA:10580"/>
        <dbReference type="Rhea" id="RHEA-COMP:14738"/>
        <dbReference type="Rhea" id="RHEA-COMP:14740"/>
        <dbReference type="ChEBI" id="CHEBI:15378"/>
        <dbReference type="ChEBI" id="CHEBI:29985"/>
        <dbReference type="ChEBI" id="CHEBI:30616"/>
        <dbReference type="ChEBI" id="CHEBI:43474"/>
        <dbReference type="ChEBI" id="CHEBI:141005"/>
        <dbReference type="ChEBI" id="CHEBI:456216"/>
        <dbReference type="EC" id="6.3.2.17"/>
    </reaction>
</comment>
<feature type="domain" description="Mur ligase C-terminal" evidence="11">
    <location>
        <begin position="342"/>
        <end position="468"/>
    </location>
</feature>
<dbReference type="InterPro" id="IPR013221">
    <property type="entry name" value="Mur_ligase_cen"/>
</dbReference>
<dbReference type="Pfam" id="PF02875">
    <property type="entry name" value="Mur_ligase_C"/>
    <property type="match status" value="1"/>
</dbReference>
<feature type="domain" description="Mur ligase central" evidence="12">
    <location>
        <begin position="88"/>
        <end position="314"/>
    </location>
</feature>
<evidence type="ECO:0000256" key="4">
    <source>
        <dbReference type="ARBA" id="ARBA00022598"/>
    </source>
</evidence>
<accession>A0A369BE71</accession>
<keyword evidence="5" id="KW-0479">Metal-binding</keyword>
<dbReference type="FunFam" id="3.40.1190.10:FF:000011">
    <property type="entry name" value="Folylpolyglutamate synthase/dihydrofolate synthase"/>
    <property type="match status" value="1"/>
</dbReference>
<name>A0A369BE71_9BACL</name>
<dbReference type="EMBL" id="QPJW01000004">
    <property type="protein sequence ID" value="RCX19860.1"/>
    <property type="molecule type" value="Genomic_DNA"/>
</dbReference>
<gene>
    <name evidence="13" type="ORF">DFP94_104319</name>
</gene>
<dbReference type="GO" id="GO:0004326">
    <property type="term" value="F:tetrahydrofolylpolyglutamate synthase activity"/>
    <property type="evidence" value="ECO:0007669"/>
    <property type="project" value="UniProtKB-EC"/>
</dbReference>
<dbReference type="AlphaFoldDB" id="A0A369BE71"/>
<dbReference type="NCBIfam" id="TIGR01499">
    <property type="entry name" value="folC"/>
    <property type="match status" value="1"/>
</dbReference>
<dbReference type="Pfam" id="PF08245">
    <property type="entry name" value="Mur_ligase_M"/>
    <property type="match status" value="1"/>
</dbReference>
<evidence type="ECO:0000256" key="2">
    <source>
        <dbReference type="ARBA" id="ARBA00008276"/>
    </source>
</evidence>
<evidence type="ECO:0000313" key="14">
    <source>
        <dbReference type="Proteomes" id="UP000253090"/>
    </source>
</evidence>
<evidence type="ECO:0000259" key="11">
    <source>
        <dbReference type="Pfam" id="PF02875"/>
    </source>
</evidence>
<dbReference type="EC" id="6.3.2.17" evidence="3"/>
<evidence type="ECO:0000256" key="7">
    <source>
        <dbReference type="ARBA" id="ARBA00022840"/>
    </source>
</evidence>
<evidence type="ECO:0000256" key="1">
    <source>
        <dbReference type="ARBA" id="ARBA00001946"/>
    </source>
</evidence>
<evidence type="ECO:0000256" key="8">
    <source>
        <dbReference type="ARBA" id="ARBA00022842"/>
    </source>
</evidence>
<comment type="cofactor">
    <cofactor evidence="1">
        <name>Mg(2+)</name>
        <dbReference type="ChEBI" id="CHEBI:18420"/>
    </cofactor>
</comment>
<dbReference type="InterPro" id="IPR004101">
    <property type="entry name" value="Mur_ligase_C"/>
</dbReference>
<protein>
    <recommendedName>
        <fullName evidence="3">tetrahydrofolate synthase</fullName>
        <ecNumber evidence="3">6.3.2.17</ecNumber>
    </recommendedName>
    <alternativeName>
        <fullName evidence="9">Tetrahydrofolylpolyglutamate synthase</fullName>
    </alternativeName>
</protein>
<dbReference type="PANTHER" id="PTHR11136">
    <property type="entry name" value="FOLYLPOLYGLUTAMATE SYNTHASE-RELATED"/>
    <property type="match status" value="1"/>
</dbReference>
<evidence type="ECO:0000259" key="12">
    <source>
        <dbReference type="Pfam" id="PF08245"/>
    </source>
</evidence>